<dbReference type="Pfam" id="PF13924">
    <property type="entry name" value="Lipocalin_5"/>
    <property type="match status" value="1"/>
</dbReference>
<keyword evidence="3" id="KW-1185">Reference proteome</keyword>
<dbReference type="RefSeq" id="WP_345276004.1">
    <property type="nucleotide sequence ID" value="NZ_BAABJW010000002.1"/>
</dbReference>
<name>A0ABP9C9F6_9FLAO</name>
<evidence type="ECO:0000313" key="2">
    <source>
        <dbReference type="EMBL" id="GAA4806685.1"/>
    </source>
</evidence>
<reference evidence="3" key="1">
    <citation type="journal article" date="2019" name="Int. J. Syst. Evol. Microbiol.">
        <title>The Global Catalogue of Microorganisms (GCM) 10K type strain sequencing project: providing services to taxonomists for standard genome sequencing and annotation.</title>
        <authorList>
            <consortium name="The Broad Institute Genomics Platform"/>
            <consortium name="The Broad Institute Genome Sequencing Center for Infectious Disease"/>
            <person name="Wu L."/>
            <person name="Ma J."/>
        </authorList>
    </citation>
    <scope>NUCLEOTIDE SEQUENCE [LARGE SCALE GENOMIC DNA]</scope>
    <source>
        <strain evidence="3">JCM 18325</strain>
    </source>
</reference>
<gene>
    <name evidence="2" type="ORF">GCM10023330_11500</name>
</gene>
<accession>A0ABP9C9F6</accession>
<evidence type="ECO:0000313" key="3">
    <source>
        <dbReference type="Proteomes" id="UP001501433"/>
    </source>
</evidence>
<organism evidence="2 3">
    <name type="scientific">Litoribaculum gwangyangense</name>
    <dbReference type="NCBI Taxonomy" id="1130722"/>
    <lineage>
        <taxon>Bacteria</taxon>
        <taxon>Pseudomonadati</taxon>
        <taxon>Bacteroidota</taxon>
        <taxon>Flavobacteriia</taxon>
        <taxon>Flavobacteriales</taxon>
        <taxon>Flavobacteriaceae</taxon>
        <taxon>Litoribaculum</taxon>
    </lineage>
</organism>
<dbReference type="InterPro" id="IPR024311">
    <property type="entry name" value="Lipocalin-like"/>
</dbReference>
<proteinExistence type="predicted"/>
<feature type="domain" description="Lipocalin-like" evidence="1">
    <location>
        <begin position="21"/>
        <end position="149"/>
    </location>
</feature>
<dbReference type="Proteomes" id="UP001501433">
    <property type="component" value="Unassembled WGS sequence"/>
</dbReference>
<comment type="caution">
    <text evidence="2">The sequence shown here is derived from an EMBL/GenBank/DDBJ whole genome shotgun (WGS) entry which is preliminary data.</text>
</comment>
<dbReference type="EMBL" id="BAABJW010000002">
    <property type="protein sequence ID" value="GAA4806685.1"/>
    <property type="molecule type" value="Genomic_DNA"/>
</dbReference>
<sequence>MMLLISCKQENKTSDFDKFSGRWTLDIVETQADSTSIWEPREDHYKNRNGFIIYDGKGGMGVHHVTENYDEYEFEGSGGLDSLTVKDLRHLADNFVYFGKYRVNDSLKIIEHHIESANFQTIIGTIARREYAFSGDTLILSPITKKYPKSRLKWIILKDN</sequence>
<evidence type="ECO:0000259" key="1">
    <source>
        <dbReference type="Pfam" id="PF13924"/>
    </source>
</evidence>
<protein>
    <recommendedName>
        <fullName evidence="1">Lipocalin-like domain-containing protein</fullName>
    </recommendedName>
</protein>